<feature type="compositionally biased region" description="Low complexity" evidence="1">
    <location>
        <begin position="368"/>
        <end position="377"/>
    </location>
</feature>
<dbReference type="AlphaFoldDB" id="A0A8H6C698"/>
<dbReference type="Proteomes" id="UP000593566">
    <property type="component" value="Unassembled WGS sequence"/>
</dbReference>
<feature type="region of interest" description="Disordered" evidence="1">
    <location>
        <begin position="422"/>
        <end position="562"/>
    </location>
</feature>
<proteinExistence type="predicted"/>
<keyword evidence="3" id="KW-1185">Reference proteome</keyword>
<evidence type="ECO:0000256" key="1">
    <source>
        <dbReference type="SAM" id="MobiDB-lite"/>
    </source>
</evidence>
<comment type="caution">
    <text evidence="2">The sequence shown here is derived from an EMBL/GenBank/DDBJ whole genome shotgun (WGS) entry which is preliminary data.</text>
</comment>
<feature type="compositionally biased region" description="Basic and acidic residues" evidence="1">
    <location>
        <begin position="161"/>
        <end position="173"/>
    </location>
</feature>
<dbReference type="EMBL" id="JACCJB010000026">
    <property type="protein sequence ID" value="KAF6217589.1"/>
    <property type="molecule type" value="Genomic_DNA"/>
</dbReference>
<feature type="region of interest" description="Disordered" evidence="1">
    <location>
        <begin position="333"/>
        <end position="387"/>
    </location>
</feature>
<reference evidence="2 3" key="1">
    <citation type="journal article" date="2020" name="Genomics">
        <title>Complete, high-quality genomes from long-read metagenomic sequencing of two wolf lichen thalli reveals enigmatic genome architecture.</title>
        <authorList>
            <person name="McKenzie S.K."/>
            <person name="Walston R.F."/>
            <person name="Allen J.L."/>
        </authorList>
    </citation>
    <scope>NUCLEOTIDE SEQUENCE [LARGE SCALE GENOMIC DNA]</scope>
    <source>
        <strain evidence="2">WasteWater1</strain>
    </source>
</reference>
<feature type="compositionally biased region" description="Low complexity" evidence="1">
    <location>
        <begin position="426"/>
        <end position="438"/>
    </location>
</feature>
<sequence>MSATTNPLRRPFETFHRAHRGSNGHHNSSEANVGIPFHGSCSRCHHFHINHQFEFSLDSTVHTRLFCERCNHPIFGLGRVSTQNTLASVESGSTFTPRACVDRPGQQPASQVEAVPGTPGLGLLTTITERRSPAPSRSTSNIRTPTPTPGATSPAGEEAGADTRREEPVESRDLPNGTAQGGPEERGLQPQTATLRRLRTIGRRFKRRFHAKPREWRLPRIGLRITYAHRADIGSDAFASASVTEASSGQERSDNAEELVNGTGDDTEDRHAPLRARRRESTLEREREVASIPKCECGHECPCMSGSHVVQVDRAETPENIYVPGYLFPHHYSSTGSSNSQPSQNGAQGLDFLYIGGHFDSPRRSSSADESSSAAESGPRRIRLSQGSTLWSNASSVSLRARRPLVGRASSMPVGTRAQYLAGARTSSNTNGSTPGSGWPETARAPGSLDEGSIPGRTSHTESSRNGESQSHQSSISLANLPDPQEEEQMVDGVSPASATPLPDGDEVTPTPHSGIGLNGDSNGVAPVGSHELSSALQDLGNQEITADEDHSPESLANDRSG</sequence>
<dbReference type="GeneID" id="59335092"/>
<feature type="compositionally biased region" description="Low complexity" evidence="1">
    <location>
        <begin position="333"/>
        <end position="349"/>
    </location>
</feature>
<feature type="region of interest" description="Disordered" evidence="1">
    <location>
        <begin position="129"/>
        <end position="194"/>
    </location>
</feature>
<name>A0A8H6C698_9LECA</name>
<evidence type="ECO:0000313" key="3">
    <source>
        <dbReference type="Proteomes" id="UP000593566"/>
    </source>
</evidence>
<evidence type="ECO:0000313" key="2">
    <source>
        <dbReference type="EMBL" id="KAF6217589.1"/>
    </source>
</evidence>
<dbReference type="RefSeq" id="XP_037147024.1">
    <property type="nucleotide sequence ID" value="XM_037297588.1"/>
</dbReference>
<organism evidence="2 3">
    <name type="scientific">Letharia lupina</name>
    <dbReference type="NCBI Taxonomy" id="560253"/>
    <lineage>
        <taxon>Eukaryota</taxon>
        <taxon>Fungi</taxon>
        <taxon>Dikarya</taxon>
        <taxon>Ascomycota</taxon>
        <taxon>Pezizomycotina</taxon>
        <taxon>Lecanoromycetes</taxon>
        <taxon>OSLEUM clade</taxon>
        <taxon>Lecanoromycetidae</taxon>
        <taxon>Lecanorales</taxon>
        <taxon>Lecanorineae</taxon>
        <taxon>Parmeliaceae</taxon>
        <taxon>Letharia</taxon>
    </lineage>
</organism>
<accession>A0A8H6C698</accession>
<gene>
    <name evidence="2" type="ORF">HO133_006691</name>
</gene>
<protein>
    <submittedName>
        <fullName evidence="2">Uncharacterized protein</fullName>
    </submittedName>
</protein>
<feature type="compositionally biased region" description="Polar residues" evidence="1">
    <location>
        <begin position="466"/>
        <end position="478"/>
    </location>
</feature>
<feature type="region of interest" description="Disordered" evidence="1">
    <location>
        <begin position="242"/>
        <end position="285"/>
    </location>
</feature>
<feature type="compositionally biased region" description="Polar residues" evidence="1">
    <location>
        <begin position="532"/>
        <end position="545"/>
    </location>
</feature>